<evidence type="ECO:0000313" key="2">
    <source>
        <dbReference type="Proteomes" id="UP000706172"/>
    </source>
</evidence>
<proteinExistence type="predicted"/>
<accession>A0A931CSI3</accession>
<comment type="caution">
    <text evidence="1">The sequence shown here is derived from an EMBL/GenBank/DDBJ whole genome shotgun (WGS) entry which is preliminary data.</text>
</comment>
<gene>
    <name evidence="1" type="ORF">H0S81_08410</name>
</gene>
<evidence type="ECO:0000313" key="1">
    <source>
        <dbReference type="EMBL" id="MBG0779933.1"/>
    </source>
</evidence>
<dbReference type="EMBL" id="JACCQK010000503">
    <property type="protein sequence ID" value="MBG0779933.1"/>
    <property type="molecule type" value="Genomic_DNA"/>
</dbReference>
<dbReference type="AlphaFoldDB" id="A0A931CSI3"/>
<protein>
    <recommendedName>
        <fullName evidence="3">Tetratricopeptide repeat protein</fullName>
    </recommendedName>
</protein>
<reference evidence="1" key="1">
    <citation type="submission" date="2020-07" db="EMBL/GenBank/DDBJ databases">
        <title>Severe corrosion of carbon steel in oil field produced water can be linked to methanogenic archaea containing a special type of NiFe hydrogenase.</title>
        <authorList>
            <person name="Lahme S."/>
            <person name="Mand J."/>
            <person name="Longwell J."/>
            <person name="Smith R."/>
            <person name="Enning D."/>
        </authorList>
    </citation>
    <scope>NUCLEOTIDE SEQUENCE</scope>
    <source>
        <strain evidence="1">MIC098Bin6</strain>
    </source>
</reference>
<name>A0A931CSI3_9BACT</name>
<organism evidence="1 2">
    <name type="scientific">Desulfotignum balticum</name>
    <dbReference type="NCBI Taxonomy" id="115781"/>
    <lineage>
        <taxon>Bacteria</taxon>
        <taxon>Pseudomonadati</taxon>
        <taxon>Thermodesulfobacteriota</taxon>
        <taxon>Desulfobacteria</taxon>
        <taxon>Desulfobacterales</taxon>
        <taxon>Desulfobacteraceae</taxon>
        <taxon>Desulfotignum</taxon>
    </lineage>
</organism>
<dbReference type="Proteomes" id="UP000706172">
    <property type="component" value="Unassembled WGS sequence"/>
</dbReference>
<sequence>MDHAYHTRELAKTYEAQGYYRQALDIYTQLDENFQGNDTGVLAACRRLETLLAEKKPVNSKIRLTALVEDWLKLWWTTHHLTTLDNLMSQVRREK</sequence>
<evidence type="ECO:0008006" key="3">
    <source>
        <dbReference type="Google" id="ProtNLM"/>
    </source>
</evidence>